<feature type="domain" description="Ricin B lectin" evidence="1">
    <location>
        <begin position="537"/>
        <end position="663"/>
    </location>
</feature>
<evidence type="ECO:0000313" key="3">
    <source>
        <dbReference type="Proteomes" id="UP001635788"/>
    </source>
</evidence>
<dbReference type="CDD" id="cd23418">
    <property type="entry name" value="beta-trefoil_Ricin_XLN-like"/>
    <property type="match status" value="1"/>
</dbReference>
<dbReference type="InterPro" id="IPR035992">
    <property type="entry name" value="Ricin_B-like_lectins"/>
</dbReference>
<dbReference type="RefSeq" id="WP_230950731.1">
    <property type="nucleotide sequence ID" value="NZ_CP064001.1"/>
</dbReference>
<dbReference type="Gene3D" id="2.80.10.50">
    <property type="match status" value="5"/>
</dbReference>
<dbReference type="Gene3D" id="3.40.390.10">
    <property type="entry name" value="Collagenase (Catalytic Domain)"/>
    <property type="match status" value="1"/>
</dbReference>
<dbReference type="InterPro" id="IPR024079">
    <property type="entry name" value="MetalloPept_cat_dom_sf"/>
</dbReference>
<dbReference type="PROSITE" id="PS50231">
    <property type="entry name" value="RICIN_B_LECTIN"/>
    <property type="match status" value="3"/>
</dbReference>
<evidence type="ECO:0000259" key="1">
    <source>
        <dbReference type="SMART" id="SM00458"/>
    </source>
</evidence>
<dbReference type="InterPro" id="IPR000772">
    <property type="entry name" value="Ricin_B_lectin"/>
</dbReference>
<proteinExistence type="predicted"/>
<reference evidence="2 3" key="1">
    <citation type="submission" date="2024-12" db="EMBL/GenBank/DDBJ databases">
        <authorList>
            <person name="Alaofin S."/>
            <person name="Velasco D."/>
            <person name="Li D."/>
            <person name="Baldwin T."/>
            <person name="Liu Z."/>
            <person name="Schachterle J.K."/>
        </authorList>
    </citation>
    <scope>NUCLEOTIDE SEQUENCE [LARGE SCALE GENOMIC DNA]</scope>
    <source>
        <strain evidence="2 3">B1</strain>
    </source>
</reference>
<dbReference type="Pfam" id="PF00652">
    <property type="entry name" value="Ricin_B_lectin"/>
    <property type="match status" value="2"/>
</dbReference>
<dbReference type="Proteomes" id="UP001635788">
    <property type="component" value="Unassembled WGS sequence"/>
</dbReference>
<dbReference type="CDD" id="cd00161">
    <property type="entry name" value="beta-trefoil_Ricin-like"/>
    <property type="match status" value="2"/>
</dbReference>
<feature type="domain" description="Ricin B lectin" evidence="1">
    <location>
        <begin position="666"/>
        <end position="789"/>
    </location>
</feature>
<accession>A0ABW9KYH8</accession>
<protein>
    <submittedName>
        <fullName evidence="2">Ricin-type beta-trefoil lectin domain protein</fullName>
    </submittedName>
</protein>
<gene>
    <name evidence="2" type="ORF">ACK3FC_17000</name>
</gene>
<dbReference type="SMART" id="SM00458">
    <property type="entry name" value="RICIN"/>
    <property type="match status" value="2"/>
</dbReference>
<evidence type="ECO:0000313" key="2">
    <source>
        <dbReference type="EMBL" id="MFN6508850.1"/>
    </source>
</evidence>
<dbReference type="EMBL" id="JBKAMQ010000002">
    <property type="protein sequence ID" value="MFN6508850.1"/>
    <property type="molecule type" value="Genomic_DNA"/>
</dbReference>
<dbReference type="SUPFAM" id="SSF50370">
    <property type="entry name" value="Ricin B-like lectins"/>
    <property type="match status" value="2"/>
</dbReference>
<dbReference type="SUPFAM" id="SSF55486">
    <property type="entry name" value="Metalloproteases ('zincins'), catalytic domain"/>
    <property type="match status" value="1"/>
</dbReference>
<dbReference type="Pfam" id="PF13583">
    <property type="entry name" value="Reprolysin_4"/>
    <property type="match status" value="1"/>
</dbReference>
<name>A0ABW9KYH8_XANCT</name>
<comment type="caution">
    <text evidence="2">The sequence shown here is derived from an EMBL/GenBank/DDBJ whole genome shotgun (WGS) entry which is preliminary data.</text>
</comment>
<organism evidence="2 3">
    <name type="scientific">Xanthomonas translucens pv. translucens</name>
    <dbReference type="NCBI Taxonomy" id="134875"/>
    <lineage>
        <taxon>Bacteria</taxon>
        <taxon>Pseudomonadati</taxon>
        <taxon>Pseudomonadota</taxon>
        <taxon>Gammaproteobacteria</taxon>
        <taxon>Lysobacterales</taxon>
        <taxon>Lysobacteraceae</taxon>
        <taxon>Xanthomonas</taxon>
        <taxon>Xanthomonas translucens group</taxon>
    </lineage>
</organism>
<keyword evidence="3" id="KW-1185">Reference proteome</keyword>
<sequence>MAEQAHGKFNPTHQLTRQAIFNPDAVQGQPAYRLAADDGNRIETQVCAVIKEKRCMYNRGIILASCVAVAAGVWLGGCVSKSGASHAASNAGQAAAQGQAPVKTALARNAANGASPQLAPGTSPYFDAPDNGTLVTYVGHATPTKEGPFELFPARISERYALRATMEGKMTIVAPDGTRLQMDYVRHTEGKNGNWTWVGRLPGALVGEESVITFGKNAVFGSLGASGGKVYRISTVEGQPYVMAASEVEVRSAAPSRRGDAREMLPSANAAPRAAATGIIPNYSNLGKVNAAAGTTSTNTIDVVLGYTPDYKAYRGGESATETVLTNLVEVANQAFANANVQARYRLVGIIEVGYTNNNDNSQALDELTWIQAYNDAFRPIRQVRENDGADLVALVRRFNSASQNSCGVAWVNGGTDSRYAYAIVSDGVDGNYSCYSTTLGHELGHLLGSHHQRETGQETGYNYGHRSDVGSFHTVMAYPVNGQREVNIYSTPAIQGCYGQACGVIAEADNATAFMLTVPRVVQYRATVVPFDDSSSPGQIVGPSGKCLDVVDGRTDNTARIQVWGCNGLRQQKWQWQSKSRALRNYGTDKVLDIAGANSNNGAGVQLYQGLNASNQRWNFRSSSIIATGGKVLDVVNGGSGNGARLQTWDNLGGSNQTWQFDPATGAIQVSSGRCLDVMGGGVTNGTAVQLWDCSGNKYQKWSLGTNGSIVGYGGNCLEARGASGANGNTILMATCNGSAAQAWRIRGQIRSDLNNKCLDDSEGGRSNGARVQMWGCLGNPNQTWELQPN</sequence>